<evidence type="ECO:0000256" key="4">
    <source>
        <dbReference type="ARBA" id="ARBA00022833"/>
    </source>
</evidence>
<evidence type="ECO:0000256" key="3">
    <source>
        <dbReference type="ARBA" id="ARBA00022771"/>
    </source>
</evidence>
<protein>
    <submittedName>
        <fullName evidence="9">Transcriptional repressor CTCF</fullName>
    </submittedName>
</protein>
<dbReference type="PROSITE" id="PS50157">
    <property type="entry name" value="ZINC_FINGER_C2H2_2"/>
    <property type="match status" value="2"/>
</dbReference>
<feature type="compositionally biased region" description="Polar residues" evidence="7">
    <location>
        <begin position="81"/>
        <end position="113"/>
    </location>
</feature>
<dbReference type="EMBL" id="HBUF01424933">
    <property type="protein sequence ID" value="CAG6741289.1"/>
    <property type="molecule type" value="Transcribed_RNA"/>
</dbReference>
<sequence>MSNTRIASLIEHCRTCPAMLRPDVYKYKFVCYACNYFTYQVSNIKNHILIHLGAKPFVCELCQCTFRHNHHLQRHMKTHSKYNSPPNGLNNPSANIPNGNEHTETSKPNGSLSNGFPDAYLNGLKSLKMESPCTPKMTPPVAIP</sequence>
<feature type="domain" description="C2H2-type" evidence="8">
    <location>
        <begin position="57"/>
        <end position="84"/>
    </location>
</feature>
<dbReference type="SMART" id="SM00355">
    <property type="entry name" value="ZnF_C2H2"/>
    <property type="match status" value="2"/>
</dbReference>
<evidence type="ECO:0000256" key="6">
    <source>
        <dbReference type="PROSITE-ProRule" id="PRU00042"/>
    </source>
</evidence>
<dbReference type="EMBL" id="HBUF01006925">
    <property type="protein sequence ID" value="CAG6607199.1"/>
    <property type="molecule type" value="Transcribed_RNA"/>
</dbReference>
<organism evidence="9">
    <name type="scientific">Cacopsylla melanoneura</name>
    <dbReference type="NCBI Taxonomy" id="428564"/>
    <lineage>
        <taxon>Eukaryota</taxon>
        <taxon>Metazoa</taxon>
        <taxon>Ecdysozoa</taxon>
        <taxon>Arthropoda</taxon>
        <taxon>Hexapoda</taxon>
        <taxon>Insecta</taxon>
        <taxon>Pterygota</taxon>
        <taxon>Neoptera</taxon>
        <taxon>Paraneoptera</taxon>
        <taxon>Hemiptera</taxon>
        <taxon>Sternorrhyncha</taxon>
        <taxon>Psylloidea</taxon>
        <taxon>Psyllidae</taxon>
        <taxon>Psyllinae</taxon>
        <taxon>Cacopsylla</taxon>
    </lineage>
</organism>
<evidence type="ECO:0000313" key="9">
    <source>
        <dbReference type="EMBL" id="CAG6741289.1"/>
    </source>
</evidence>
<evidence type="ECO:0000256" key="7">
    <source>
        <dbReference type="SAM" id="MobiDB-lite"/>
    </source>
</evidence>
<feature type="domain" description="C2H2-type" evidence="8">
    <location>
        <begin position="29"/>
        <end position="56"/>
    </location>
</feature>
<dbReference type="EMBL" id="HBUF01424932">
    <property type="protein sequence ID" value="CAG6741288.1"/>
    <property type="molecule type" value="Transcribed_RNA"/>
</dbReference>
<dbReference type="SUPFAM" id="SSF57667">
    <property type="entry name" value="beta-beta-alpha zinc fingers"/>
    <property type="match status" value="1"/>
</dbReference>
<keyword evidence="3 6" id="KW-0863">Zinc-finger</keyword>
<dbReference type="PANTHER" id="PTHR23235:SF142">
    <property type="entry name" value="ZINC FINGER PROTEIN 384"/>
    <property type="match status" value="1"/>
</dbReference>
<dbReference type="PANTHER" id="PTHR23235">
    <property type="entry name" value="KRUEPPEL-LIKE TRANSCRIPTION FACTOR"/>
    <property type="match status" value="1"/>
</dbReference>
<evidence type="ECO:0000259" key="8">
    <source>
        <dbReference type="PROSITE" id="PS50157"/>
    </source>
</evidence>
<name>A0A8D8Z5G1_9HEMI</name>
<dbReference type="EMBL" id="HBUF01006926">
    <property type="protein sequence ID" value="CAG6607200.1"/>
    <property type="molecule type" value="Transcribed_RNA"/>
</dbReference>
<evidence type="ECO:0000256" key="5">
    <source>
        <dbReference type="ARBA" id="ARBA00023242"/>
    </source>
</evidence>
<proteinExistence type="predicted"/>
<dbReference type="Gene3D" id="3.30.160.60">
    <property type="entry name" value="Classic Zinc Finger"/>
    <property type="match status" value="1"/>
</dbReference>
<dbReference type="AlphaFoldDB" id="A0A8D8Z5G1"/>
<keyword evidence="1" id="KW-0479">Metal-binding</keyword>
<keyword evidence="5" id="KW-0539">Nucleus</keyword>
<dbReference type="FunFam" id="3.30.160.60:FF:000065">
    <property type="entry name" value="B-cell CLL/lymphoma 6, member B"/>
    <property type="match status" value="1"/>
</dbReference>
<evidence type="ECO:0000256" key="2">
    <source>
        <dbReference type="ARBA" id="ARBA00022737"/>
    </source>
</evidence>
<keyword evidence="4" id="KW-0862">Zinc</keyword>
<dbReference type="GO" id="GO:0000978">
    <property type="term" value="F:RNA polymerase II cis-regulatory region sequence-specific DNA binding"/>
    <property type="evidence" value="ECO:0007669"/>
    <property type="project" value="TreeGrafter"/>
</dbReference>
<dbReference type="InterPro" id="IPR013087">
    <property type="entry name" value="Znf_C2H2_type"/>
</dbReference>
<accession>A0A8D8Z5G1</accession>
<dbReference type="InterPro" id="IPR036236">
    <property type="entry name" value="Znf_C2H2_sf"/>
</dbReference>
<dbReference type="GO" id="GO:0008270">
    <property type="term" value="F:zinc ion binding"/>
    <property type="evidence" value="ECO:0007669"/>
    <property type="project" value="UniProtKB-KW"/>
</dbReference>
<reference evidence="9" key="1">
    <citation type="submission" date="2021-05" db="EMBL/GenBank/DDBJ databases">
        <authorList>
            <person name="Alioto T."/>
            <person name="Alioto T."/>
            <person name="Gomez Garrido J."/>
        </authorList>
    </citation>
    <scope>NUCLEOTIDE SEQUENCE</scope>
</reference>
<evidence type="ECO:0000256" key="1">
    <source>
        <dbReference type="ARBA" id="ARBA00022723"/>
    </source>
</evidence>
<keyword evidence="2" id="KW-0677">Repeat</keyword>
<dbReference type="GO" id="GO:0000981">
    <property type="term" value="F:DNA-binding transcription factor activity, RNA polymerase II-specific"/>
    <property type="evidence" value="ECO:0007669"/>
    <property type="project" value="TreeGrafter"/>
</dbReference>
<feature type="region of interest" description="Disordered" evidence="7">
    <location>
        <begin position="78"/>
        <end position="113"/>
    </location>
</feature>
<dbReference type="PROSITE" id="PS00028">
    <property type="entry name" value="ZINC_FINGER_C2H2_1"/>
    <property type="match status" value="1"/>
</dbReference>